<comment type="caution">
    <text evidence="9">The sequence shown here is derived from an EMBL/GenBank/DDBJ whole genome shotgun (WGS) entry which is preliminary data.</text>
</comment>
<dbReference type="GO" id="GO:0003958">
    <property type="term" value="F:NADPH-hemoprotein reductase activity"/>
    <property type="evidence" value="ECO:0007669"/>
    <property type="project" value="TreeGrafter"/>
</dbReference>
<dbReference type="Proteomes" id="UP000481858">
    <property type="component" value="Unassembled WGS sequence"/>
</dbReference>
<dbReference type="SUPFAM" id="SSF52218">
    <property type="entry name" value="Flavoproteins"/>
    <property type="match status" value="1"/>
</dbReference>
<keyword evidence="6" id="KW-0521">NADP</keyword>
<dbReference type="InterPro" id="IPR003097">
    <property type="entry name" value="CysJ-like_FAD-binding"/>
</dbReference>
<comment type="cofactor">
    <cofactor evidence="1">
        <name>FMN</name>
        <dbReference type="ChEBI" id="CHEBI:58210"/>
    </cofactor>
</comment>
<proteinExistence type="predicted"/>
<dbReference type="InterPro" id="IPR017938">
    <property type="entry name" value="Riboflavin_synthase-like_b-brl"/>
</dbReference>
<dbReference type="OrthoDB" id="1856718at2759"/>
<keyword evidence="4" id="KW-0288">FMN</keyword>
<dbReference type="SUPFAM" id="SSF63380">
    <property type="entry name" value="Riboflavin synthase domain-like"/>
    <property type="match status" value="1"/>
</dbReference>
<dbReference type="InParanoid" id="A0A7C8N0D1"/>
<evidence type="ECO:0000256" key="3">
    <source>
        <dbReference type="ARBA" id="ARBA00022630"/>
    </source>
</evidence>
<evidence type="ECO:0000313" key="10">
    <source>
        <dbReference type="Proteomes" id="UP000481858"/>
    </source>
</evidence>
<dbReference type="GO" id="GO:0005829">
    <property type="term" value="C:cytosol"/>
    <property type="evidence" value="ECO:0007669"/>
    <property type="project" value="TreeGrafter"/>
</dbReference>
<keyword evidence="5" id="KW-0274">FAD</keyword>
<sequence>MDITCNSVCVLTSQVLKDALTSLSQYTTPADYVLLPLILIVSMYIYNKGNHLPKRDPLAYKLFERPQDQLHYAGVRKTETRNIAKKIEETNADLVLFWGSQSGVAEGFAHRMAREFTYRFRKGVLVADLSDYDSPTLALIPKHNISIFIMSTFGEGDPSDNALEFVAWTKSKPEESLETLRYAAFGCGNSNYKCYNKVIDDVVEGLGSRGAVALVPTGKGDESARSTEEELLEWKENLCSVLISEYDFTEHNVGYEALVEVIFVSPHIAGGIIDSDAPFVRSMPRQGRSDIVALPVASQKAIAKYTEANRTCVHIELDLTPYRQIKYQTGDHISIWPKNETGEISRLVEVLGLKSKQHNQIRVVSRGDGSDGCKVPELTTPYSLFQHHLEICAPVPRETVLLLVQFAQTEQAREELKAIGQDRKVYAQFLKQRHITLSRLLQYIMETDPLVTCVEVVGI</sequence>
<evidence type="ECO:0000256" key="1">
    <source>
        <dbReference type="ARBA" id="ARBA00001917"/>
    </source>
</evidence>
<dbReference type="InterPro" id="IPR023173">
    <property type="entry name" value="NADPH_Cyt_P450_Rdtase_alpha"/>
</dbReference>
<comment type="cofactor">
    <cofactor evidence="2">
        <name>FAD</name>
        <dbReference type="ChEBI" id="CHEBI:57692"/>
    </cofactor>
</comment>
<dbReference type="GO" id="GO:0050660">
    <property type="term" value="F:flavin adenine dinucleotide binding"/>
    <property type="evidence" value="ECO:0007669"/>
    <property type="project" value="TreeGrafter"/>
</dbReference>
<evidence type="ECO:0000256" key="2">
    <source>
        <dbReference type="ARBA" id="ARBA00001974"/>
    </source>
</evidence>
<dbReference type="PANTHER" id="PTHR19384">
    <property type="entry name" value="NITRIC OXIDE SYNTHASE-RELATED"/>
    <property type="match status" value="1"/>
</dbReference>
<dbReference type="InterPro" id="IPR001094">
    <property type="entry name" value="Flavdoxin-like"/>
</dbReference>
<organism evidence="9 10">
    <name type="scientific">Xylaria multiplex</name>
    <dbReference type="NCBI Taxonomy" id="323545"/>
    <lineage>
        <taxon>Eukaryota</taxon>
        <taxon>Fungi</taxon>
        <taxon>Dikarya</taxon>
        <taxon>Ascomycota</taxon>
        <taxon>Pezizomycotina</taxon>
        <taxon>Sordariomycetes</taxon>
        <taxon>Xylariomycetidae</taxon>
        <taxon>Xylariales</taxon>
        <taxon>Xylariaceae</taxon>
        <taxon>Xylaria</taxon>
    </lineage>
</organism>
<name>A0A7C8N0D1_9PEZI</name>
<dbReference type="InterPro" id="IPR029039">
    <property type="entry name" value="Flavoprotein-like_sf"/>
</dbReference>
<dbReference type="InterPro" id="IPR008254">
    <property type="entry name" value="Flavodoxin/NO_synth"/>
</dbReference>
<feature type="domain" description="Flavodoxin-like" evidence="8">
    <location>
        <begin position="94"/>
        <end position="239"/>
    </location>
</feature>
<evidence type="ECO:0000313" key="9">
    <source>
        <dbReference type="EMBL" id="KAF2972933.1"/>
    </source>
</evidence>
<dbReference type="Gene3D" id="3.40.50.360">
    <property type="match status" value="1"/>
</dbReference>
<dbReference type="PRINTS" id="PR00369">
    <property type="entry name" value="FLAVODOXIN"/>
</dbReference>
<keyword evidence="10" id="KW-1185">Reference proteome</keyword>
<evidence type="ECO:0000259" key="8">
    <source>
        <dbReference type="PROSITE" id="PS50902"/>
    </source>
</evidence>
<evidence type="ECO:0000256" key="4">
    <source>
        <dbReference type="ARBA" id="ARBA00022643"/>
    </source>
</evidence>
<dbReference type="EMBL" id="WUBL01000003">
    <property type="protein sequence ID" value="KAF2972933.1"/>
    <property type="molecule type" value="Genomic_DNA"/>
</dbReference>
<accession>A0A7C8N0D1</accession>
<dbReference type="Gene3D" id="1.20.990.10">
    <property type="entry name" value="NADPH-cytochrome p450 Reductase, Chain A, domain 3"/>
    <property type="match status" value="1"/>
</dbReference>
<dbReference type="GO" id="GO:0010181">
    <property type="term" value="F:FMN binding"/>
    <property type="evidence" value="ECO:0007669"/>
    <property type="project" value="InterPro"/>
</dbReference>
<dbReference type="Pfam" id="PF00258">
    <property type="entry name" value="Flavodoxin_1"/>
    <property type="match status" value="1"/>
</dbReference>
<dbReference type="PANTHER" id="PTHR19384:SF108">
    <property type="entry name" value="NADPH--CYTOCHROME P450 REDUCTASE"/>
    <property type="match status" value="1"/>
</dbReference>
<evidence type="ECO:0000256" key="5">
    <source>
        <dbReference type="ARBA" id="ARBA00022827"/>
    </source>
</evidence>
<evidence type="ECO:0000256" key="7">
    <source>
        <dbReference type="ARBA" id="ARBA00023002"/>
    </source>
</evidence>
<keyword evidence="7" id="KW-0560">Oxidoreductase</keyword>
<reference evidence="9 10" key="1">
    <citation type="submission" date="2019-12" db="EMBL/GenBank/DDBJ databases">
        <title>Draft genome sequence of the ascomycete Xylaria multiplex DSM 110363.</title>
        <authorList>
            <person name="Buettner E."/>
            <person name="Kellner H."/>
        </authorList>
    </citation>
    <scope>NUCLEOTIDE SEQUENCE [LARGE SCALE GENOMIC DNA]</scope>
    <source>
        <strain evidence="9 10">DSM 110363</strain>
    </source>
</reference>
<dbReference type="PROSITE" id="PS50902">
    <property type="entry name" value="FLAVODOXIN_LIKE"/>
    <property type="match status" value="1"/>
</dbReference>
<gene>
    <name evidence="9" type="ORF">GQX73_g597</name>
</gene>
<dbReference type="AlphaFoldDB" id="A0A7C8N0D1"/>
<protein>
    <recommendedName>
        <fullName evidence="8">Flavodoxin-like domain-containing protein</fullName>
    </recommendedName>
</protein>
<keyword evidence="3" id="KW-0285">Flavoprotein</keyword>
<evidence type="ECO:0000256" key="6">
    <source>
        <dbReference type="ARBA" id="ARBA00022857"/>
    </source>
</evidence>
<dbReference type="Pfam" id="PF00667">
    <property type="entry name" value="FAD_binding_1"/>
    <property type="match status" value="1"/>
</dbReference>